<dbReference type="PROSITE" id="PS51819">
    <property type="entry name" value="VOC"/>
    <property type="match status" value="1"/>
</dbReference>
<proteinExistence type="predicted"/>
<dbReference type="Pfam" id="PF00903">
    <property type="entry name" value="Glyoxalase"/>
    <property type="match status" value="1"/>
</dbReference>
<dbReference type="Gene3D" id="3.10.180.10">
    <property type="entry name" value="2,3-Dihydroxybiphenyl 1,2-Dioxygenase, domain 1"/>
    <property type="match status" value="1"/>
</dbReference>
<gene>
    <name evidence="2" type="ORF">METZ01_LOCUS117682</name>
</gene>
<accession>A0A381XJB4</accession>
<sequence>MSKLRHIALSVNDPWEAAKFYEKAFDMERVGETRSELADGVYLSDGVINMALLRYKTDEMAGEDRGKDYVGLHHIGFWIDDLDETHKRIENAGGRHFMGSVPEGENVFYEVKYRDPNGIIFDVTENGWGGAEKDSAPPNATRED</sequence>
<dbReference type="InterPro" id="IPR029068">
    <property type="entry name" value="Glyas_Bleomycin-R_OHBP_Dase"/>
</dbReference>
<protein>
    <recommendedName>
        <fullName evidence="1">VOC domain-containing protein</fullName>
    </recommendedName>
</protein>
<reference evidence="2" key="1">
    <citation type="submission" date="2018-05" db="EMBL/GenBank/DDBJ databases">
        <authorList>
            <person name="Lanie J.A."/>
            <person name="Ng W.-L."/>
            <person name="Kazmierczak K.M."/>
            <person name="Andrzejewski T.M."/>
            <person name="Davidsen T.M."/>
            <person name="Wayne K.J."/>
            <person name="Tettelin H."/>
            <person name="Glass J.I."/>
            <person name="Rusch D."/>
            <person name="Podicherti R."/>
            <person name="Tsui H.-C.T."/>
            <person name="Winkler M.E."/>
        </authorList>
    </citation>
    <scope>NUCLEOTIDE SEQUENCE</scope>
</reference>
<organism evidence="2">
    <name type="scientific">marine metagenome</name>
    <dbReference type="NCBI Taxonomy" id="408172"/>
    <lineage>
        <taxon>unclassified sequences</taxon>
        <taxon>metagenomes</taxon>
        <taxon>ecological metagenomes</taxon>
    </lineage>
</organism>
<dbReference type="SUPFAM" id="SSF54593">
    <property type="entry name" value="Glyoxalase/Bleomycin resistance protein/Dihydroxybiphenyl dioxygenase"/>
    <property type="match status" value="1"/>
</dbReference>
<name>A0A381XJB4_9ZZZZ</name>
<evidence type="ECO:0000313" key="2">
    <source>
        <dbReference type="EMBL" id="SVA64828.1"/>
    </source>
</evidence>
<feature type="domain" description="VOC" evidence="1">
    <location>
        <begin position="3"/>
        <end position="126"/>
    </location>
</feature>
<dbReference type="EMBL" id="UINC01015386">
    <property type="protein sequence ID" value="SVA64828.1"/>
    <property type="molecule type" value="Genomic_DNA"/>
</dbReference>
<evidence type="ECO:0000259" key="1">
    <source>
        <dbReference type="PROSITE" id="PS51819"/>
    </source>
</evidence>
<dbReference type="InterPro" id="IPR037523">
    <property type="entry name" value="VOC_core"/>
</dbReference>
<dbReference type="InterPro" id="IPR004360">
    <property type="entry name" value="Glyas_Fos-R_dOase_dom"/>
</dbReference>
<dbReference type="CDD" id="cd06587">
    <property type="entry name" value="VOC"/>
    <property type="match status" value="1"/>
</dbReference>
<dbReference type="AlphaFoldDB" id="A0A381XJB4"/>